<dbReference type="InterPro" id="IPR000243">
    <property type="entry name" value="Pept_T1A_subB"/>
</dbReference>
<accession>A0A7J6P1B3</accession>
<dbReference type="Pfam" id="PF00227">
    <property type="entry name" value="Proteasome"/>
    <property type="match status" value="1"/>
</dbReference>
<evidence type="ECO:0000313" key="11">
    <source>
        <dbReference type="Proteomes" id="UP000541610"/>
    </source>
</evidence>
<comment type="caution">
    <text evidence="10">The sequence shown here is derived from an EMBL/GenBank/DDBJ whole genome shotgun (WGS) entry which is preliminary data.</text>
</comment>
<comment type="subcellular location">
    <subcellularLocation>
        <location evidence="2">Nucleus</location>
    </subcellularLocation>
</comment>
<evidence type="ECO:0000256" key="4">
    <source>
        <dbReference type="ARBA" id="ARBA00022490"/>
    </source>
</evidence>
<dbReference type="AlphaFoldDB" id="A0A7J6P1B3"/>
<evidence type="ECO:0000256" key="9">
    <source>
        <dbReference type="PIRSR" id="PIRSR600243-1"/>
    </source>
</evidence>
<evidence type="ECO:0000256" key="1">
    <source>
        <dbReference type="ARBA" id="ARBA00001198"/>
    </source>
</evidence>
<reference evidence="10 11" key="1">
    <citation type="submission" date="2020-04" db="EMBL/GenBank/DDBJ databases">
        <title>Perkinsus olseni comparative genomics.</title>
        <authorList>
            <person name="Bogema D.R."/>
        </authorList>
    </citation>
    <scope>NUCLEOTIDE SEQUENCE [LARGE SCALE GENOMIC DNA]</scope>
    <source>
        <strain evidence="10">00978-12</strain>
    </source>
</reference>
<evidence type="ECO:0000256" key="2">
    <source>
        <dbReference type="ARBA" id="ARBA00004123"/>
    </source>
</evidence>
<dbReference type="EC" id="3.4.25.1" evidence="3"/>
<keyword evidence="4" id="KW-0963">Cytoplasm</keyword>
<comment type="catalytic activity">
    <reaction evidence="1">
        <text>Cleavage of peptide bonds with very broad specificity.</text>
        <dbReference type="EC" id="3.4.25.1"/>
    </reaction>
</comment>
<dbReference type="GO" id="GO:0004298">
    <property type="term" value="F:threonine-type endopeptidase activity"/>
    <property type="evidence" value="ECO:0007669"/>
    <property type="project" value="UniProtKB-KW"/>
</dbReference>
<dbReference type="Gene3D" id="3.60.20.10">
    <property type="entry name" value="Glutamine Phosphoribosylpyrophosphate, subunit 1, domain 1"/>
    <property type="match status" value="1"/>
</dbReference>
<dbReference type="EMBL" id="JABANP010000111">
    <property type="protein sequence ID" value="KAF4689953.1"/>
    <property type="molecule type" value="Genomic_DNA"/>
</dbReference>
<gene>
    <name evidence="10" type="primary">PSMB6</name>
    <name evidence="10" type="ORF">FOZ60_000964</name>
</gene>
<feature type="active site" description="Nucleophile" evidence="9">
    <location>
        <position position="243"/>
    </location>
</feature>
<dbReference type="InterPro" id="IPR023333">
    <property type="entry name" value="Proteasome_suB-type"/>
</dbReference>
<dbReference type="InterPro" id="IPR016050">
    <property type="entry name" value="Proteasome_bsu_CS"/>
</dbReference>
<evidence type="ECO:0000256" key="5">
    <source>
        <dbReference type="ARBA" id="ARBA00022670"/>
    </source>
</evidence>
<dbReference type="OrthoDB" id="7854943at2759"/>
<keyword evidence="5" id="KW-0645">Protease</keyword>
<dbReference type="PANTHER" id="PTHR32194">
    <property type="entry name" value="METALLOPROTEASE TLDD"/>
    <property type="match status" value="1"/>
</dbReference>
<dbReference type="PROSITE" id="PS00854">
    <property type="entry name" value="PROTEASOME_BETA_1"/>
    <property type="match status" value="1"/>
</dbReference>
<organism evidence="10 11">
    <name type="scientific">Perkinsus olseni</name>
    <name type="common">Perkinsus atlanticus</name>
    <dbReference type="NCBI Taxonomy" id="32597"/>
    <lineage>
        <taxon>Eukaryota</taxon>
        <taxon>Sar</taxon>
        <taxon>Alveolata</taxon>
        <taxon>Perkinsozoa</taxon>
        <taxon>Perkinsea</taxon>
        <taxon>Perkinsida</taxon>
        <taxon>Perkinsidae</taxon>
        <taxon>Perkinsus</taxon>
    </lineage>
</organism>
<dbReference type="InterPro" id="IPR001353">
    <property type="entry name" value="Proteasome_sua/b"/>
</dbReference>
<sequence>MPLIDAAPHGRPLEVREVDLGGSHVLSPGLRYSDVFQDSQCGLRLWESGIVLARYLLAQEIPSGLAVLELGSGCGIAGIAVAAFLAPCEHLSDGCDLFYSKTAALQLAAAIDECLCEGGKAILVAPANRSDESQTRDDFKRRSSVMMANLKCLSVAERLVVFDKFVRVFTKYITTFISFALGGVRWKMDMATFIAEQQFAKQQHAGDMDVAGVVEQKDDEIDDLMQYMGYSDNGPAKGIQTGTTIMAMKFKDGVVLGADSRTSTGGYVANRVSRKVTRLHDRIFVCRSGSAADTQYFLNAHANDLPLDRLPKVKTAANLMRLLSYNNKQFLTAGLIVAGWDQTEGPQVYSIPLGGTILKQDIATGGSGSTYITGLVDHLYRPDMSREEAEDFVAKAVAHAMARDGSSGGVIRVTTVMEKDVAEKCIYADQIP</sequence>
<dbReference type="PROSITE" id="PS51476">
    <property type="entry name" value="PROTEASOME_BETA_2"/>
    <property type="match status" value="1"/>
</dbReference>
<dbReference type="PANTHER" id="PTHR32194:SF0">
    <property type="entry name" value="ATP-DEPENDENT PROTEASE SUBUNIT HSLV"/>
    <property type="match status" value="1"/>
</dbReference>
<evidence type="ECO:0000256" key="6">
    <source>
        <dbReference type="ARBA" id="ARBA00022698"/>
    </source>
</evidence>
<dbReference type="SUPFAM" id="SSF56235">
    <property type="entry name" value="N-terminal nucleophile aminohydrolases (Ntn hydrolases)"/>
    <property type="match status" value="1"/>
</dbReference>
<dbReference type="Gene3D" id="3.40.50.150">
    <property type="entry name" value="Vaccinia Virus protein VP39"/>
    <property type="match status" value="1"/>
</dbReference>
<dbReference type="GO" id="GO:0005737">
    <property type="term" value="C:cytoplasm"/>
    <property type="evidence" value="ECO:0007669"/>
    <property type="project" value="TreeGrafter"/>
</dbReference>
<evidence type="ECO:0000256" key="8">
    <source>
        <dbReference type="ARBA" id="ARBA00022942"/>
    </source>
</evidence>
<dbReference type="GO" id="GO:0051603">
    <property type="term" value="P:proteolysis involved in protein catabolic process"/>
    <property type="evidence" value="ECO:0007669"/>
    <property type="project" value="InterPro"/>
</dbReference>
<keyword evidence="6" id="KW-0888">Threonine protease</keyword>
<dbReference type="Pfam" id="PF10294">
    <property type="entry name" value="Methyltransf_16"/>
    <property type="match status" value="1"/>
</dbReference>
<dbReference type="Proteomes" id="UP000541610">
    <property type="component" value="Unassembled WGS sequence"/>
</dbReference>
<dbReference type="InterPro" id="IPR019410">
    <property type="entry name" value="Methyltransf_16"/>
</dbReference>
<dbReference type="GO" id="GO:0019774">
    <property type="term" value="C:proteasome core complex, beta-subunit complex"/>
    <property type="evidence" value="ECO:0007669"/>
    <property type="project" value="UniProtKB-ARBA"/>
</dbReference>
<keyword evidence="7" id="KW-0378">Hydrolase</keyword>
<name>A0A7J6P1B3_PEROL</name>
<keyword evidence="8 10" id="KW-0647">Proteasome</keyword>
<dbReference type="InterPro" id="IPR029055">
    <property type="entry name" value="Ntn_hydrolases_N"/>
</dbReference>
<dbReference type="CDD" id="cd03762">
    <property type="entry name" value="proteasome_beta_type_6"/>
    <property type="match status" value="1"/>
</dbReference>
<proteinExistence type="predicted"/>
<evidence type="ECO:0000256" key="3">
    <source>
        <dbReference type="ARBA" id="ARBA00012039"/>
    </source>
</evidence>
<evidence type="ECO:0000256" key="7">
    <source>
        <dbReference type="ARBA" id="ARBA00022801"/>
    </source>
</evidence>
<dbReference type="InterPro" id="IPR029063">
    <property type="entry name" value="SAM-dependent_MTases_sf"/>
</dbReference>
<protein>
    <recommendedName>
        <fullName evidence="3">proteasome endopeptidase complex</fullName>
        <ecNumber evidence="3">3.4.25.1</ecNumber>
    </recommendedName>
</protein>
<dbReference type="GO" id="GO:0005634">
    <property type="term" value="C:nucleus"/>
    <property type="evidence" value="ECO:0007669"/>
    <property type="project" value="UniProtKB-SubCell"/>
</dbReference>
<dbReference type="PRINTS" id="PR00141">
    <property type="entry name" value="PROTEASOME"/>
</dbReference>
<evidence type="ECO:0000313" key="10">
    <source>
        <dbReference type="EMBL" id="KAF4689953.1"/>
    </source>
</evidence>